<organism evidence="1 2">
    <name type="scientific">Pectobacterium brasiliense</name>
    <dbReference type="NCBI Taxonomy" id="180957"/>
    <lineage>
        <taxon>Bacteria</taxon>
        <taxon>Pseudomonadati</taxon>
        <taxon>Pseudomonadota</taxon>
        <taxon>Gammaproteobacteria</taxon>
        <taxon>Enterobacterales</taxon>
        <taxon>Pectobacteriaceae</taxon>
        <taxon>Pectobacterium</taxon>
    </lineage>
</organism>
<evidence type="ECO:0000313" key="1">
    <source>
        <dbReference type="EMBL" id="MDY4376833.1"/>
    </source>
</evidence>
<proteinExistence type="predicted"/>
<accession>A0AAW9H6K7</accession>
<dbReference type="Gene3D" id="3.30.429.10">
    <property type="entry name" value="Macrophage Migration Inhibitory Factor"/>
    <property type="match status" value="1"/>
</dbReference>
<reference evidence="1" key="1">
    <citation type="submission" date="2023-11" db="EMBL/GenBank/DDBJ databases">
        <title>Comparative genomics revealed phylogeny of phytopathogenic Pectobacterium aroidearum based on whole-genome sequencing and function of putative horizontal acquire islands in P. aroidearum PccS1.</title>
        <authorList>
            <person name="Fan J."/>
            <person name="Yang L."/>
        </authorList>
    </citation>
    <scope>NUCLEOTIDE SEQUENCE</scope>
    <source>
        <strain evidence="1">NJAU140</strain>
    </source>
</reference>
<gene>
    <name evidence="1" type="ORF">SOV92_03065</name>
</gene>
<comment type="caution">
    <text evidence="1">The sequence shown here is derived from an EMBL/GenBank/DDBJ whole genome shotgun (WGS) entry which is preliminary data.</text>
</comment>
<dbReference type="InterPro" id="IPR014347">
    <property type="entry name" value="Tautomerase/MIF_sf"/>
</dbReference>
<name>A0AAW9H6K7_9GAMM</name>
<sequence>MSADAISIAMTRVSENNWKERFYDPIIAPQLWGYLKRLVIHSEFHQATLRYLYG</sequence>
<dbReference type="AlphaFoldDB" id="A0AAW9H6K7"/>
<dbReference type="Proteomes" id="UP001269968">
    <property type="component" value="Unassembled WGS sequence"/>
</dbReference>
<dbReference type="EMBL" id="JAXHOZ010000010">
    <property type="protein sequence ID" value="MDY4376833.1"/>
    <property type="molecule type" value="Genomic_DNA"/>
</dbReference>
<dbReference type="RefSeq" id="WP_320713708.1">
    <property type="nucleotide sequence ID" value="NZ_JAXHOZ010000010.1"/>
</dbReference>
<protein>
    <submittedName>
        <fullName evidence="1">Uncharacterized protein</fullName>
    </submittedName>
</protein>
<evidence type="ECO:0000313" key="2">
    <source>
        <dbReference type="Proteomes" id="UP001269968"/>
    </source>
</evidence>